<dbReference type="RefSeq" id="WP_168770132.1">
    <property type="nucleotide sequence ID" value="NZ_SSTJ01000001.1"/>
</dbReference>
<dbReference type="Proteomes" id="UP000308978">
    <property type="component" value="Unassembled WGS sequence"/>
</dbReference>
<feature type="domain" description="DUF8052" evidence="2">
    <location>
        <begin position="8"/>
        <end position="164"/>
    </location>
</feature>
<dbReference type="Pfam" id="PF26226">
    <property type="entry name" value="DUF8052"/>
    <property type="match status" value="1"/>
</dbReference>
<reference evidence="3 4" key="1">
    <citation type="submission" date="2019-04" db="EMBL/GenBank/DDBJ databases">
        <title>Microbes associate with the intestines of laboratory mice.</title>
        <authorList>
            <person name="Navarre W."/>
            <person name="Wong E."/>
            <person name="Huang K.C."/>
            <person name="Tropini C."/>
            <person name="Ng K."/>
            <person name="Yu B."/>
        </authorList>
    </citation>
    <scope>NUCLEOTIDE SEQUENCE [LARGE SCALE GENOMIC DNA]</scope>
    <source>
        <strain evidence="3 4">NM80_B27</strain>
    </source>
</reference>
<organism evidence="3 4">
    <name type="scientific">Adlercreutzia caecimuris</name>
    <dbReference type="NCBI Taxonomy" id="671266"/>
    <lineage>
        <taxon>Bacteria</taxon>
        <taxon>Bacillati</taxon>
        <taxon>Actinomycetota</taxon>
        <taxon>Coriobacteriia</taxon>
        <taxon>Eggerthellales</taxon>
        <taxon>Eggerthellaceae</taxon>
        <taxon>Adlercreutzia</taxon>
    </lineage>
</organism>
<accession>A0A4V3WV92</accession>
<name>A0A4V3WV92_9ACTN</name>
<gene>
    <name evidence="3" type="ORF">E5986_00645</name>
</gene>
<feature type="region of interest" description="Disordered" evidence="1">
    <location>
        <begin position="180"/>
        <end position="203"/>
    </location>
</feature>
<evidence type="ECO:0000256" key="1">
    <source>
        <dbReference type="SAM" id="MobiDB-lite"/>
    </source>
</evidence>
<dbReference type="EMBL" id="SSTJ01000001">
    <property type="protein sequence ID" value="THG38837.1"/>
    <property type="molecule type" value="Genomic_DNA"/>
</dbReference>
<dbReference type="AlphaFoldDB" id="A0A4V3WV92"/>
<evidence type="ECO:0000313" key="3">
    <source>
        <dbReference type="EMBL" id="THG38837.1"/>
    </source>
</evidence>
<protein>
    <recommendedName>
        <fullName evidence="2">DUF8052 domain-containing protein</fullName>
    </recommendedName>
</protein>
<evidence type="ECO:0000313" key="4">
    <source>
        <dbReference type="Proteomes" id="UP000308978"/>
    </source>
</evidence>
<sequence length="203" mass="22457">MAMAGRMEVVDRLLAAHEAWFDVERDHRFAGRVFSGYAEFHSSASQYVLVKRAKLWEASSHEYLFFWPADYLDEAELNDLLHFMTHEALDKVQLTSDHMSSYLSLVVVADRVDEAVPALVRRARFRKNFAFGLKGWADMRVAVVDLSARRVWTNTQGKPLVETLAANAFAEGALAEGGKGASVAAGAGGSAADVETPGQRRRP</sequence>
<evidence type="ECO:0000259" key="2">
    <source>
        <dbReference type="Pfam" id="PF26226"/>
    </source>
</evidence>
<dbReference type="InterPro" id="IPR058365">
    <property type="entry name" value="DUF8052"/>
</dbReference>
<proteinExistence type="predicted"/>
<comment type="caution">
    <text evidence="3">The sequence shown here is derived from an EMBL/GenBank/DDBJ whole genome shotgun (WGS) entry which is preliminary data.</text>
</comment>